<dbReference type="InterPro" id="IPR003673">
    <property type="entry name" value="CoA-Trfase_fam_III"/>
</dbReference>
<dbReference type="InterPro" id="IPR044855">
    <property type="entry name" value="CoA-Trfase_III_dom3_sf"/>
</dbReference>
<dbReference type="EC" id="5.4.1.3" evidence="1"/>
<name>A0A2H1KFN0_BRELN</name>
<dbReference type="PANTHER" id="PTHR48228:SF5">
    <property type="entry name" value="ALPHA-METHYLACYL-COA RACEMASE"/>
    <property type="match status" value="1"/>
</dbReference>
<dbReference type="GO" id="GO:0016853">
    <property type="term" value="F:isomerase activity"/>
    <property type="evidence" value="ECO:0007669"/>
    <property type="project" value="UniProtKB-KW"/>
</dbReference>
<dbReference type="AlphaFoldDB" id="A0A2H1KFN0"/>
<organism evidence="1 2">
    <name type="scientific">Brevibacterium linens ATCC 9172</name>
    <dbReference type="NCBI Taxonomy" id="1255617"/>
    <lineage>
        <taxon>Bacteria</taxon>
        <taxon>Bacillati</taxon>
        <taxon>Actinomycetota</taxon>
        <taxon>Actinomycetes</taxon>
        <taxon>Micrococcales</taxon>
        <taxon>Brevibacteriaceae</taxon>
        <taxon>Brevibacterium</taxon>
    </lineage>
</organism>
<dbReference type="InterPro" id="IPR023606">
    <property type="entry name" value="CoA-Trfase_III_dom_1_sf"/>
</dbReference>
<dbReference type="RefSeq" id="WP_101555827.1">
    <property type="nucleotide sequence ID" value="NZ_FXYY01000027.1"/>
</dbReference>
<dbReference type="InterPro" id="IPR050509">
    <property type="entry name" value="CoA-transferase_III"/>
</dbReference>
<dbReference type="Pfam" id="PF02515">
    <property type="entry name" value="CoA_transf_3"/>
    <property type="match status" value="1"/>
</dbReference>
<proteinExistence type="predicted"/>
<reference evidence="1 2" key="1">
    <citation type="submission" date="2017-03" db="EMBL/GenBank/DDBJ databases">
        <authorList>
            <person name="Afonso C.L."/>
            <person name="Miller P.J."/>
            <person name="Scott M.A."/>
            <person name="Spackman E."/>
            <person name="Goraichik I."/>
            <person name="Dimitrov K.M."/>
            <person name="Suarez D.L."/>
            <person name="Swayne D.E."/>
        </authorList>
    </citation>
    <scope>NUCLEOTIDE SEQUENCE [LARGE SCALE GENOMIC DNA]</scope>
    <source>
        <strain evidence="1 2">ATCC 9172</strain>
    </source>
</reference>
<evidence type="ECO:0000313" key="1">
    <source>
        <dbReference type="EMBL" id="SMX97972.1"/>
    </source>
</evidence>
<dbReference type="EMBL" id="FXYY01000027">
    <property type="protein sequence ID" value="SMX97972.1"/>
    <property type="molecule type" value="Genomic_DNA"/>
</dbReference>
<dbReference type="Gene3D" id="3.30.1540.10">
    <property type="entry name" value="formyl-coa transferase, domain 3"/>
    <property type="match status" value="1"/>
</dbReference>
<dbReference type="SUPFAM" id="SSF89796">
    <property type="entry name" value="CoA-transferase family III (CaiB/BaiF)"/>
    <property type="match status" value="1"/>
</dbReference>
<dbReference type="PANTHER" id="PTHR48228">
    <property type="entry name" value="SUCCINYL-COA--D-CITRAMALATE COA-TRANSFERASE"/>
    <property type="match status" value="1"/>
</dbReference>
<dbReference type="Gene3D" id="3.40.50.10540">
    <property type="entry name" value="Crotonobetainyl-coa:carnitine coa-transferase, domain 1"/>
    <property type="match status" value="1"/>
</dbReference>
<sequence length="403" mass="42275">MTDTRPAPLTGLKVVEISAFVAAPLGAMTLAQLGADVIRIDPIGGNIDANRWPISDDGTSIYWASLNKGKRSVTLDLKSEEGQKIATQLIAEAGTLVTNLPARGWLSYENLVQHREDLVMLRLGGWHDGSPAVDYTVNAASGFPIITGDDDRPVNNTLPAWDVAAGLYIANGIMAAELDRRASGKGQEITLALSDVMLATVGNLGYIAEVQATGNTRGALGNGLYGAYGQSFECADGRQVMVAVISNKHWRGLGKATGLSEKLEMIGPLLDVDLNTEGGRFEAREAIDAVVRPWFAAHTLAEAVAALKDAGVLVGGFQTFEELVTSDPRCSTENPMLTEIDQPGVGRVLAPRVPLQFSGSPVANATPAPALGGDAAEVLESELGLTADARDQLGSAGVVHLGK</sequence>
<gene>
    <name evidence="1" type="ORF">BLIN9172_03082</name>
</gene>
<keyword evidence="1" id="KW-0413">Isomerase</keyword>
<accession>A0A2H1KFN0</accession>
<evidence type="ECO:0000313" key="2">
    <source>
        <dbReference type="Proteomes" id="UP000234641"/>
    </source>
</evidence>
<protein>
    <submittedName>
        <fullName evidence="1">2-methylfumaryl-CoA isomerase</fullName>
        <ecNumber evidence="1">5.4.1.3</ecNumber>
    </submittedName>
</protein>
<dbReference type="Proteomes" id="UP000234641">
    <property type="component" value="Unassembled WGS sequence"/>
</dbReference>